<feature type="compositionally biased region" description="Basic and acidic residues" evidence="1">
    <location>
        <begin position="151"/>
        <end position="168"/>
    </location>
</feature>
<gene>
    <name evidence="2" type="ORF">B0A48_00684</name>
</gene>
<sequence length="168" mass="18728">MLEIEDLTSELSGLTTGIGPFNHNNGAGQQTNATISDGTHNKQYVAHTQNFLAPSADTSRDLLDIIFITDPSIDRVKLERLKGTITEAYGRLQHTLILKRNGVILKKGSLVLKSESLIQNWGSLILKREMDQMAENEITAQSLEKIYGRRAGRDEQQKRDVKEAAPKK</sequence>
<protein>
    <submittedName>
        <fullName evidence="2">Uncharacterized protein</fullName>
    </submittedName>
</protein>
<name>A0A1V8TVJ5_9PEZI</name>
<dbReference type="InParanoid" id="A0A1V8TVJ5"/>
<dbReference type="Proteomes" id="UP000192596">
    <property type="component" value="Unassembled WGS sequence"/>
</dbReference>
<dbReference type="EMBL" id="NAJO01000001">
    <property type="protein sequence ID" value="OQO15301.1"/>
    <property type="molecule type" value="Genomic_DNA"/>
</dbReference>
<feature type="region of interest" description="Disordered" evidence="1">
    <location>
        <begin position="149"/>
        <end position="168"/>
    </location>
</feature>
<organism evidence="2 3">
    <name type="scientific">Cryoendolithus antarcticus</name>
    <dbReference type="NCBI Taxonomy" id="1507870"/>
    <lineage>
        <taxon>Eukaryota</taxon>
        <taxon>Fungi</taxon>
        <taxon>Dikarya</taxon>
        <taxon>Ascomycota</taxon>
        <taxon>Pezizomycotina</taxon>
        <taxon>Dothideomycetes</taxon>
        <taxon>Dothideomycetidae</taxon>
        <taxon>Cladosporiales</taxon>
        <taxon>Cladosporiaceae</taxon>
        <taxon>Cryoendolithus</taxon>
    </lineage>
</organism>
<comment type="caution">
    <text evidence="2">The sequence shown here is derived from an EMBL/GenBank/DDBJ whole genome shotgun (WGS) entry which is preliminary data.</text>
</comment>
<dbReference type="AlphaFoldDB" id="A0A1V8TVJ5"/>
<evidence type="ECO:0000313" key="2">
    <source>
        <dbReference type="EMBL" id="OQO15301.1"/>
    </source>
</evidence>
<accession>A0A1V8TVJ5</accession>
<evidence type="ECO:0000256" key="1">
    <source>
        <dbReference type="SAM" id="MobiDB-lite"/>
    </source>
</evidence>
<proteinExistence type="predicted"/>
<reference evidence="3" key="1">
    <citation type="submission" date="2017-03" db="EMBL/GenBank/DDBJ databases">
        <title>Genomes of endolithic fungi from Antarctica.</title>
        <authorList>
            <person name="Coleine C."/>
            <person name="Masonjones S."/>
            <person name="Stajich J.E."/>
        </authorList>
    </citation>
    <scope>NUCLEOTIDE SEQUENCE [LARGE SCALE GENOMIC DNA]</scope>
    <source>
        <strain evidence="3">CCFEE 5527</strain>
    </source>
</reference>
<evidence type="ECO:0000313" key="3">
    <source>
        <dbReference type="Proteomes" id="UP000192596"/>
    </source>
</evidence>
<keyword evidence="3" id="KW-1185">Reference proteome</keyword>